<reference evidence="10" key="1">
    <citation type="submission" date="2023-03" db="EMBL/GenBank/DDBJ databases">
        <title>Lomoglobus Profundus gen. nov., sp. nov., a novel member of the phylum Verrucomicrobia, isolated from deep-marine sediment of South China Sea.</title>
        <authorList>
            <person name="Ahmad T."/>
            <person name="Ishaq S.E."/>
            <person name="Wang F."/>
        </authorList>
    </citation>
    <scope>NUCLEOTIDE SEQUENCE</scope>
    <source>
        <strain evidence="10">LMO-M01</strain>
    </source>
</reference>
<dbReference type="Gene3D" id="1.10.287.130">
    <property type="match status" value="1"/>
</dbReference>
<gene>
    <name evidence="10" type="ORF">PXH66_14415</name>
</gene>
<feature type="transmembrane region" description="Helical" evidence="8">
    <location>
        <begin position="21"/>
        <end position="47"/>
    </location>
</feature>
<dbReference type="Pfam" id="PF02518">
    <property type="entry name" value="HATPase_c"/>
    <property type="match status" value="1"/>
</dbReference>
<feature type="transmembrane region" description="Helical" evidence="8">
    <location>
        <begin position="53"/>
        <end position="74"/>
    </location>
</feature>
<dbReference type="SUPFAM" id="SSF55874">
    <property type="entry name" value="ATPase domain of HSP90 chaperone/DNA topoisomerase II/histidine kinase"/>
    <property type="match status" value="1"/>
</dbReference>
<evidence type="ECO:0000313" key="11">
    <source>
        <dbReference type="Proteomes" id="UP001218638"/>
    </source>
</evidence>
<evidence type="ECO:0000256" key="8">
    <source>
        <dbReference type="SAM" id="Phobius"/>
    </source>
</evidence>
<dbReference type="PANTHER" id="PTHR45436">
    <property type="entry name" value="SENSOR HISTIDINE KINASE YKOH"/>
    <property type="match status" value="1"/>
</dbReference>
<dbReference type="CDD" id="cd00082">
    <property type="entry name" value="HisKA"/>
    <property type="match status" value="1"/>
</dbReference>
<dbReference type="AlphaFoldDB" id="A0AAF0CM25"/>
<dbReference type="GO" id="GO:0000155">
    <property type="term" value="F:phosphorelay sensor kinase activity"/>
    <property type="evidence" value="ECO:0007669"/>
    <property type="project" value="InterPro"/>
</dbReference>
<dbReference type="InterPro" id="IPR050428">
    <property type="entry name" value="TCS_sensor_his_kinase"/>
</dbReference>
<evidence type="ECO:0000256" key="7">
    <source>
        <dbReference type="ARBA" id="ARBA00022989"/>
    </source>
</evidence>
<feature type="domain" description="Histidine kinase" evidence="9">
    <location>
        <begin position="136"/>
        <end position="349"/>
    </location>
</feature>
<keyword evidence="4" id="KW-0808">Transferase</keyword>
<dbReference type="InterPro" id="IPR003661">
    <property type="entry name" value="HisK_dim/P_dom"/>
</dbReference>
<evidence type="ECO:0000259" key="9">
    <source>
        <dbReference type="PROSITE" id="PS50109"/>
    </source>
</evidence>
<keyword evidence="3" id="KW-0597">Phosphoprotein</keyword>
<comment type="catalytic activity">
    <reaction evidence="1">
        <text>ATP + protein L-histidine = ADP + protein N-phospho-L-histidine.</text>
        <dbReference type="EC" id="2.7.13.3"/>
    </reaction>
</comment>
<evidence type="ECO:0000256" key="4">
    <source>
        <dbReference type="ARBA" id="ARBA00022679"/>
    </source>
</evidence>
<dbReference type="InterPro" id="IPR005467">
    <property type="entry name" value="His_kinase_dom"/>
</dbReference>
<dbReference type="Pfam" id="PF00512">
    <property type="entry name" value="HisKA"/>
    <property type="match status" value="1"/>
</dbReference>
<evidence type="ECO:0000256" key="3">
    <source>
        <dbReference type="ARBA" id="ARBA00022553"/>
    </source>
</evidence>
<keyword evidence="11" id="KW-1185">Reference proteome</keyword>
<dbReference type="SUPFAM" id="SSF47384">
    <property type="entry name" value="Homodimeric domain of signal transducing histidine kinase"/>
    <property type="match status" value="1"/>
</dbReference>
<dbReference type="PROSITE" id="PS50109">
    <property type="entry name" value="HIS_KIN"/>
    <property type="match status" value="1"/>
</dbReference>
<evidence type="ECO:0000256" key="2">
    <source>
        <dbReference type="ARBA" id="ARBA00012438"/>
    </source>
</evidence>
<organism evidence="10 11">
    <name type="scientific">Synoicihabitans lomoniglobus</name>
    <dbReference type="NCBI Taxonomy" id="2909285"/>
    <lineage>
        <taxon>Bacteria</taxon>
        <taxon>Pseudomonadati</taxon>
        <taxon>Verrucomicrobiota</taxon>
        <taxon>Opitutia</taxon>
        <taxon>Opitutales</taxon>
        <taxon>Opitutaceae</taxon>
        <taxon>Synoicihabitans</taxon>
    </lineage>
</organism>
<dbReference type="PANTHER" id="PTHR45436:SF5">
    <property type="entry name" value="SENSOR HISTIDINE KINASE TRCS"/>
    <property type="match status" value="1"/>
</dbReference>
<dbReference type="EC" id="2.7.13.3" evidence="2"/>
<keyword evidence="5 8" id="KW-0812">Transmembrane</keyword>
<dbReference type="Proteomes" id="UP001218638">
    <property type="component" value="Chromosome"/>
</dbReference>
<keyword evidence="7 8" id="KW-1133">Transmembrane helix</keyword>
<accession>A0AAF0CM25</accession>
<dbReference type="SMART" id="SM00388">
    <property type="entry name" value="HisKA"/>
    <property type="match status" value="1"/>
</dbReference>
<dbReference type="GO" id="GO:0005886">
    <property type="term" value="C:plasma membrane"/>
    <property type="evidence" value="ECO:0007669"/>
    <property type="project" value="TreeGrafter"/>
</dbReference>
<keyword evidence="6 10" id="KW-0418">Kinase</keyword>
<dbReference type="RefSeq" id="WP_330929737.1">
    <property type="nucleotide sequence ID" value="NZ_CP119075.1"/>
</dbReference>
<dbReference type="InterPro" id="IPR036097">
    <property type="entry name" value="HisK_dim/P_sf"/>
</dbReference>
<evidence type="ECO:0000256" key="1">
    <source>
        <dbReference type="ARBA" id="ARBA00000085"/>
    </source>
</evidence>
<evidence type="ECO:0000313" key="10">
    <source>
        <dbReference type="EMBL" id="WED63528.1"/>
    </source>
</evidence>
<evidence type="ECO:0000256" key="6">
    <source>
        <dbReference type="ARBA" id="ARBA00022777"/>
    </source>
</evidence>
<dbReference type="EMBL" id="CP119075">
    <property type="protein sequence ID" value="WED63528.1"/>
    <property type="molecule type" value="Genomic_DNA"/>
</dbReference>
<proteinExistence type="predicted"/>
<dbReference type="KEGG" id="slom:PXH66_14415"/>
<name>A0AAF0CM25_9BACT</name>
<evidence type="ECO:0000256" key="5">
    <source>
        <dbReference type="ARBA" id="ARBA00022692"/>
    </source>
</evidence>
<protein>
    <recommendedName>
        <fullName evidence="2">histidine kinase</fullName>
        <ecNumber evidence="2">2.7.13.3</ecNumber>
    </recommendedName>
</protein>
<dbReference type="CDD" id="cd00075">
    <property type="entry name" value="HATPase"/>
    <property type="match status" value="1"/>
</dbReference>
<dbReference type="InterPro" id="IPR036890">
    <property type="entry name" value="HATPase_C_sf"/>
</dbReference>
<sequence length="364" mass="39040">MNQTSLSFYRTLNRFFFPKSYSLKFLGIAFLGIHLPLIAFVMYLALSTGWADALPAIIVVLAATLVGTGFTLWCQHHLLAPVRSACHDLRAYRLDRALPLSPDGFEDTAGQLMREARHSIESLDGLMRLKDNLAVGIAHDFRSPLTAIVAASDMLQMNHPENSSTHKLAGMIRRSAQAQAHQVTGLLEAGMSDTGSTFTYAPVKLTSLWQAALDNQALFAQTQGVALNFPSAHGSVGGDQARLLQVMNNLIGNAIKACSSGDIVEIGAEPCHRGIRISVSDNGQGVDPAKLYSALAAPEDDDTATDGDLKLGLGLRMVNNLLALHASKLSIERRPTGGMCFSFDLLAAESPAPGSKVRPLEMAC</sequence>
<dbReference type="InterPro" id="IPR003594">
    <property type="entry name" value="HATPase_dom"/>
</dbReference>
<dbReference type="Gene3D" id="3.30.565.10">
    <property type="entry name" value="Histidine kinase-like ATPase, C-terminal domain"/>
    <property type="match status" value="1"/>
</dbReference>
<dbReference type="SMART" id="SM00387">
    <property type="entry name" value="HATPase_c"/>
    <property type="match status" value="1"/>
</dbReference>
<keyword evidence="8" id="KW-0472">Membrane</keyword>